<dbReference type="SUPFAM" id="SSF55729">
    <property type="entry name" value="Acyl-CoA N-acyltransferases (Nat)"/>
    <property type="match status" value="2"/>
</dbReference>
<dbReference type="Pfam" id="PF00583">
    <property type="entry name" value="Acetyltransf_1"/>
    <property type="match status" value="2"/>
</dbReference>
<dbReference type="RefSeq" id="WP_275423448.1">
    <property type="nucleotide sequence ID" value="NZ_BAAAVW010000024.1"/>
</dbReference>
<evidence type="ECO:0000256" key="2">
    <source>
        <dbReference type="ARBA" id="ARBA00023315"/>
    </source>
</evidence>
<dbReference type="PANTHER" id="PTHR43877">
    <property type="entry name" value="AMINOALKYLPHOSPHONATE N-ACETYLTRANSFERASE-RELATED-RELATED"/>
    <property type="match status" value="1"/>
</dbReference>
<dbReference type="Gene3D" id="3.40.630.30">
    <property type="match status" value="2"/>
</dbReference>
<reference evidence="4" key="1">
    <citation type="submission" date="2021-01" db="EMBL/GenBank/DDBJ databases">
        <title>Whole genome shotgun sequence of Dactylosporangium siamense NBRC 106093.</title>
        <authorList>
            <person name="Komaki H."/>
            <person name="Tamura T."/>
        </authorList>
    </citation>
    <scope>NUCLEOTIDE SEQUENCE</scope>
    <source>
        <strain evidence="4">NBRC 106093</strain>
    </source>
</reference>
<dbReference type="EMBL" id="BONQ01000122">
    <property type="protein sequence ID" value="GIG49633.1"/>
    <property type="molecule type" value="Genomic_DNA"/>
</dbReference>
<feature type="domain" description="N-acetyltransferase" evidence="3">
    <location>
        <begin position="1"/>
        <end position="138"/>
    </location>
</feature>
<dbReference type="InterPro" id="IPR050832">
    <property type="entry name" value="Bact_Acetyltransf"/>
</dbReference>
<dbReference type="AlphaFoldDB" id="A0A919UGG1"/>
<keyword evidence="1" id="KW-0808">Transferase</keyword>
<dbReference type="Proteomes" id="UP000660611">
    <property type="component" value="Unassembled WGS sequence"/>
</dbReference>
<feature type="domain" description="N-acetyltransferase" evidence="3">
    <location>
        <begin position="163"/>
        <end position="332"/>
    </location>
</feature>
<dbReference type="GO" id="GO:0016747">
    <property type="term" value="F:acyltransferase activity, transferring groups other than amino-acyl groups"/>
    <property type="evidence" value="ECO:0007669"/>
    <property type="project" value="InterPro"/>
</dbReference>
<proteinExistence type="predicted"/>
<dbReference type="CDD" id="cd04301">
    <property type="entry name" value="NAT_SF"/>
    <property type="match status" value="2"/>
</dbReference>
<evidence type="ECO:0000259" key="3">
    <source>
        <dbReference type="PROSITE" id="PS51186"/>
    </source>
</evidence>
<evidence type="ECO:0000256" key="1">
    <source>
        <dbReference type="ARBA" id="ARBA00022679"/>
    </source>
</evidence>
<dbReference type="InterPro" id="IPR016181">
    <property type="entry name" value="Acyl_CoA_acyltransferase"/>
</dbReference>
<accession>A0A919UGG1</accession>
<keyword evidence="5" id="KW-1185">Reference proteome</keyword>
<protein>
    <recommendedName>
        <fullName evidence="3">N-acetyltransferase domain-containing protein</fullName>
    </recommendedName>
</protein>
<gene>
    <name evidence="4" type="ORF">Dsi01nite_076740</name>
</gene>
<dbReference type="PANTHER" id="PTHR43877:SF2">
    <property type="entry name" value="AMINOALKYLPHOSPHONATE N-ACETYLTRANSFERASE-RELATED"/>
    <property type="match status" value="1"/>
</dbReference>
<dbReference type="PROSITE" id="PS51186">
    <property type="entry name" value="GNAT"/>
    <property type="match status" value="2"/>
</dbReference>
<keyword evidence="2" id="KW-0012">Acyltransferase</keyword>
<dbReference type="InterPro" id="IPR000182">
    <property type="entry name" value="GNAT_dom"/>
</dbReference>
<sequence>MRVRAVVGDDLPWIQELLTNSWGAVHVITGGNGRDADRLPGLVACDNAGTRVGLLTFEIAATGLEIVTIDAVRPHRGIGTALIEAARAVATDAGCTRLWLITTNDNLDALRFYQRRGLRVRAVHPGAVQRARLRKPQIAETGEFGIALHDELELELPLLGADAHIRPGGLSDVKPVLALLDGATRWLVGLGRTGQWGTEPHSTNPRRLTAMMRWVPQGHLHVAEIGGAVVGALVVGEAPEHIPVVYEPELYVNLLVTDRARQGRGLGSMLLDHARVLAVRRGIGLLRVDCYAGDDRALVDWYRRQGFTPTETFTVRLPTGTDWPGQVLEQRL</sequence>
<evidence type="ECO:0000313" key="4">
    <source>
        <dbReference type="EMBL" id="GIG49633.1"/>
    </source>
</evidence>
<name>A0A919UGG1_9ACTN</name>
<evidence type="ECO:0000313" key="5">
    <source>
        <dbReference type="Proteomes" id="UP000660611"/>
    </source>
</evidence>
<organism evidence="4 5">
    <name type="scientific">Dactylosporangium siamense</name>
    <dbReference type="NCBI Taxonomy" id="685454"/>
    <lineage>
        <taxon>Bacteria</taxon>
        <taxon>Bacillati</taxon>
        <taxon>Actinomycetota</taxon>
        <taxon>Actinomycetes</taxon>
        <taxon>Micromonosporales</taxon>
        <taxon>Micromonosporaceae</taxon>
        <taxon>Dactylosporangium</taxon>
    </lineage>
</organism>
<comment type="caution">
    <text evidence="4">The sequence shown here is derived from an EMBL/GenBank/DDBJ whole genome shotgun (WGS) entry which is preliminary data.</text>
</comment>